<comment type="caution">
    <text evidence="2">The sequence shown here is derived from an EMBL/GenBank/DDBJ whole genome shotgun (WGS) entry which is preliminary data.</text>
</comment>
<organism evidence="2 3">
    <name type="scientific">Pseudaminobacter soli</name>
    <name type="common">ex Li et al. 2025</name>
    <dbReference type="NCBI Taxonomy" id="1295366"/>
    <lineage>
        <taxon>Bacteria</taxon>
        <taxon>Pseudomonadati</taxon>
        <taxon>Pseudomonadota</taxon>
        <taxon>Alphaproteobacteria</taxon>
        <taxon>Hyphomicrobiales</taxon>
        <taxon>Phyllobacteriaceae</taxon>
        <taxon>Pseudaminobacter</taxon>
    </lineage>
</organism>
<dbReference type="InterPro" id="IPR009506">
    <property type="entry name" value="YjiS-like"/>
</dbReference>
<proteinExistence type="predicted"/>
<name>A0A2P7SCE8_9HYPH</name>
<feature type="domain" description="YjiS-like" evidence="1">
    <location>
        <begin position="26"/>
        <end position="58"/>
    </location>
</feature>
<dbReference type="Proteomes" id="UP000240653">
    <property type="component" value="Unassembled WGS sequence"/>
</dbReference>
<dbReference type="OrthoDB" id="8005167at2"/>
<dbReference type="EMBL" id="PXYL01000006">
    <property type="protein sequence ID" value="PSJ60192.1"/>
    <property type="molecule type" value="Genomic_DNA"/>
</dbReference>
<dbReference type="AlphaFoldDB" id="A0A2P7SCE8"/>
<dbReference type="Pfam" id="PF06568">
    <property type="entry name" value="YjiS-like"/>
    <property type="match status" value="1"/>
</dbReference>
<evidence type="ECO:0000313" key="3">
    <source>
        <dbReference type="Proteomes" id="UP000240653"/>
    </source>
</evidence>
<gene>
    <name evidence="2" type="ORF">C7I85_13525</name>
</gene>
<sequence length="69" mass="8156">MTTEKDIFETTRAANAGDTLRSALIALGNWYDRWQQREHLADLDDHILRDIGISPREVERECAKPFWRR</sequence>
<accession>A0A2P7SCE8</accession>
<keyword evidence="3" id="KW-1185">Reference proteome</keyword>
<protein>
    <submittedName>
        <fullName evidence="2">DUF1127 domain-containing protein</fullName>
    </submittedName>
</protein>
<dbReference type="RefSeq" id="WP_106724523.1">
    <property type="nucleotide sequence ID" value="NZ_PXYL01000006.1"/>
</dbReference>
<reference evidence="2 3" key="1">
    <citation type="submission" date="2018-03" db="EMBL/GenBank/DDBJ databases">
        <title>The draft genome of Mesorhizobium soli JCM 19897.</title>
        <authorList>
            <person name="Li L."/>
            <person name="Liu L."/>
            <person name="Liang L."/>
            <person name="Wang T."/>
            <person name="Zhang X."/>
        </authorList>
    </citation>
    <scope>NUCLEOTIDE SEQUENCE [LARGE SCALE GENOMIC DNA]</scope>
    <source>
        <strain evidence="2 3">JCM 19897</strain>
    </source>
</reference>
<evidence type="ECO:0000259" key="1">
    <source>
        <dbReference type="Pfam" id="PF06568"/>
    </source>
</evidence>
<evidence type="ECO:0000313" key="2">
    <source>
        <dbReference type="EMBL" id="PSJ60192.1"/>
    </source>
</evidence>